<comment type="caution">
    <text evidence="2">The sequence shown here is derived from an EMBL/GenBank/DDBJ whole genome shotgun (WGS) entry which is preliminary data.</text>
</comment>
<keyword evidence="3" id="KW-1185">Reference proteome</keyword>
<protein>
    <submittedName>
        <fullName evidence="2">Uncharacterized protein</fullName>
    </submittedName>
</protein>
<proteinExistence type="predicted"/>
<feature type="compositionally biased region" description="Low complexity" evidence="1">
    <location>
        <begin position="245"/>
        <end position="271"/>
    </location>
</feature>
<evidence type="ECO:0000313" key="2">
    <source>
        <dbReference type="EMBL" id="CAK9054383.1"/>
    </source>
</evidence>
<evidence type="ECO:0000313" key="3">
    <source>
        <dbReference type="Proteomes" id="UP001642464"/>
    </source>
</evidence>
<dbReference type="EMBL" id="CAXAMM010023891">
    <property type="protein sequence ID" value="CAK9054383.1"/>
    <property type="molecule type" value="Genomic_DNA"/>
</dbReference>
<reference evidence="2 3" key="1">
    <citation type="submission" date="2024-02" db="EMBL/GenBank/DDBJ databases">
        <authorList>
            <person name="Chen Y."/>
            <person name="Shah S."/>
            <person name="Dougan E. K."/>
            <person name="Thang M."/>
            <person name="Chan C."/>
        </authorList>
    </citation>
    <scope>NUCLEOTIDE SEQUENCE [LARGE SCALE GENOMIC DNA]</scope>
</reference>
<accession>A0ABP0MT56</accession>
<gene>
    <name evidence="2" type="ORF">SCF082_LOCUS29520</name>
</gene>
<feature type="region of interest" description="Disordered" evidence="1">
    <location>
        <begin position="237"/>
        <end position="271"/>
    </location>
</feature>
<organism evidence="2 3">
    <name type="scientific">Durusdinium trenchii</name>
    <dbReference type="NCBI Taxonomy" id="1381693"/>
    <lineage>
        <taxon>Eukaryota</taxon>
        <taxon>Sar</taxon>
        <taxon>Alveolata</taxon>
        <taxon>Dinophyceae</taxon>
        <taxon>Suessiales</taxon>
        <taxon>Symbiodiniaceae</taxon>
        <taxon>Durusdinium</taxon>
    </lineage>
</organism>
<dbReference type="Proteomes" id="UP001642464">
    <property type="component" value="Unassembled WGS sequence"/>
</dbReference>
<sequence length="308" mass="32485">MANVTDLLETTSVNSFRNQTTRWHTAASNQQSHIHLVKSLIAELEVHEKAGQDLNLLVPTLPMNENLLGCQGKSLTDLRGEIGVMENRLQTLRSAAAMFGWGYFEKLISLHNKELDRSEAASLAEPGPPSEVMQRMGEAAEKIGKPIGETSVTAAKCLEGLASLCEGFDGLQEGQKETNTLLRELIECQKTALKEPVPPQVAAPPLMNPGFSSAAPSGGLPAAYQNAPGTPKILGADLPRPPLAPANAASQAATMPAGGGSTPTTPAPATLGTATFQTEAPQGFKRVRLATGGYLTVPSNWMPEESAV</sequence>
<name>A0ABP0MT56_9DINO</name>
<evidence type="ECO:0000256" key="1">
    <source>
        <dbReference type="SAM" id="MobiDB-lite"/>
    </source>
</evidence>